<dbReference type="PATRIC" id="fig|1246995.3.peg.2184"/>
<dbReference type="GO" id="GO:0004341">
    <property type="term" value="F:gluconolactonase activity"/>
    <property type="evidence" value="ECO:0007669"/>
    <property type="project" value="TreeGrafter"/>
</dbReference>
<dbReference type="InterPro" id="IPR005511">
    <property type="entry name" value="SMP-30"/>
</dbReference>
<evidence type="ECO:0000259" key="4">
    <source>
        <dbReference type="Pfam" id="PF08450"/>
    </source>
</evidence>
<feature type="domain" description="SMP-30/Gluconolactonase/LRE-like region" evidence="4">
    <location>
        <begin position="15"/>
        <end position="267"/>
    </location>
</feature>
<evidence type="ECO:0000313" key="5">
    <source>
        <dbReference type="EMBL" id="AGZ40432.1"/>
    </source>
</evidence>
<dbReference type="PRINTS" id="PR01790">
    <property type="entry name" value="SMP30FAMILY"/>
</dbReference>
<protein>
    <recommendedName>
        <fullName evidence="4">SMP-30/Gluconolactonase/LRE-like region domain-containing protein</fullName>
    </recommendedName>
</protein>
<dbReference type="Proteomes" id="UP000017746">
    <property type="component" value="Chromosome"/>
</dbReference>
<accession>U5VUD4</accession>
<keyword evidence="3" id="KW-0862">Zinc</keyword>
<dbReference type="SUPFAM" id="SSF63829">
    <property type="entry name" value="Calcium-dependent phosphotriesterase"/>
    <property type="match status" value="1"/>
</dbReference>
<feature type="binding site" evidence="3">
    <location>
        <position position="113"/>
    </location>
    <ligand>
        <name>substrate</name>
    </ligand>
</feature>
<dbReference type="EMBL" id="CP006272">
    <property type="protein sequence ID" value="AGZ40432.1"/>
    <property type="molecule type" value="Genomic_DNA"/>
</dbReference>
<proteinExistence type="inferred from homology"/>
<dbReference type="Gene3D" id="2.120.10.30">
    <property type="entry name" value="TolB, C-terminal domain"/>
    <property type="match status" value="1"/>
</dbReference>
<evidence type="ECO:0000313" key="6">
    <source>
        <dbReference type="Proteomes" id="UP000017746"/>
    </source>
</evidence>
<feature type="binding site" evidence="3">
    <location>
        <position position="160"/>
    </location>
    <ligand>
        <name>a divalent metal cation</name>
        <dbReference type="ChEBI" id="CHEBI:60240"/>
    </ligand>
</feature>
<name>U5VUD4_9ACTN</name>
<evidence type="ECO:0000256" key="1">
    <source>
        <dbReference type="ARBA" id="ARBA00008853"/>
    </source>
</evidence>
<dbReference type="GO" id="GO:0019853">
    <property type="term" value="P:L-ascorbic acid biosynthetic process"/>
    <property type="evidence" value="ECO:0007669"/>
    <property type="project" value="TreeGrafter"/>
</dbReference>
<feature type="binding site" evidence="3">
    <location>
        <position position="17"/>
    </location>
    <ligand>
        <name>a divalent metal cation</name>
        <dbReference type="ChEBI" id="CHEBI:60240"/>
    </ligand>
</feature>
<sequence>MRWTATAASAETFSLGEGPVWDAPRERLLWVDIDAGAVHQGTLDGDRVIVTHTLPLDRTVGAVVCSADGELLVAGAQTVFTTTPGGPAGEPVAGRTATDPAGIRIIPAAARRRLNDGACDPAGRFLIGTLALADTPRETLVRLEHSGEVTVLDDDLNLSNGLAWSPDGTLFYSIDSRPGIVWVRSYDVTTGAVGPRREWLRISDGLPDGMCVDAEGHVWIAIWGAGEVRRFTPDAQPAGVVEVPAPHTTSVAFVGPGLDRMLVTTATAELGAERLAAYPMSGCLFLAQVGVTGLPVTPWAGPISGES</sequence>
<dbReference type="InterPro" id="IPR013658">
    <property type="entry name" value="SGL"/>
</dbReference>
<dbReference type="STRING" id="1246995.AFR_10715"/>
<comment type="cofactor">
    <cofactor evidence="3">
        <name>Zn(2+)</name>
        <dbReference type="ChEBI" id="CHEBI:29105"/>
    </cofactor>
    <text evidence="3">Binds 1 divalent metal cation per subunit.</text>
</comment>
<keyword evidence="3" id="KW-0479">Metal-binding</keyword>
<feature type="binding site" evidence="3">
    <location>
        <position position="208"/>
    </location>
    <ligand>
        <name>a divalent metal cation</name>
        <dbReference type="ChEBI" id="CHEBI:60240"/>
    </ligand>
</feature>
<feature type="binding site" evidence="3">
    <location>
        <position position="115"/>
    </location>
    <ligand>
        <name>substrate</name>
    </ligand>
</feature>
<feature type="active site" description="Proton donor/acceptor" evidence="2">
    <location>
        <position position="208"/>
    </location>
</feature>
<dbReference type="RefSeq" id="WP_023360303.1">
    <property type="nucleotide sequence ID" value="NC_022657.1"/>
</dbReference>
<organism evidence="5 6">
    <name type="scientific">Actinoplanes friuliensis DSM 7358</name>
    <dbReference type="NCBI Taxonomy" id="1246995"/>
    <lineage>
        <taxon>Bacteria</taxon>
        <taxon>Bacillati</taxon>
        <taxon>Actinomycetota</taxon>
        <taxon>Actinomycetes</taxon>
        <taxon>Micromonosporales</taxon>
        <taxon>Micromonosporaceae</taxon>
        <taxon>Actinoplanes</taxon>
    </lineage>
</organism>
<dbReference type="PANTHER" id="PTHR10907:SF47">
    <property type="entry name" value="REGUCALCIN"/>
    <property type="match status" value="1"/>
</dbReference>
<comment type="similarity">
    <text evidence="1">Belongs to the SMP-30/CGR1 family.</text>
</comment>
<reference evidence="5 6" key="1">
    <citation type="journal article" date="2014" name="J. Biotechnol.">
        <title>Complete genome sequence of the actinobacterium Actinoplanes friuliensis HAG 010964, producer of the lipopeptide antibiotic friulimycin.</title>
        <authorList>
            <person name="Ruckert C."/>
            <person name="Szczepanowski R."/>
            <person name="Albersmeier A."/>
            <person name="Goesmann A."/>
            <person name="Fischer N."/>
            <person name="Steinkamper A."/>
            <person name="Puhler A."/>
            <person name="Biener R."/>
            <person name="Schwartz D."/>
            <person name="Kalinowski J."/>
        </authorList>
    </citation>
    <scope>NUCLEOTIDE SEQUENCE [LARGE SCALE GENOMIC DNA]</scope>
    <source>
        <strain evidence="5 6">DSM 7358</strain>
    </source>
</reference>
<dbReference type="AlphaFoldDB" id="U5VUD4"/>
<dbReference type="HOGENOM" id="CLU_036110_3_1_11"/>
<evidence type="ECO:0000256" key="2">
    <source>
        <dbReference type="PIRSR" id="PIRSR605511-1"/>
    </source>
</evidence>
<dbReference type="GO" id="GO:0005509">
    <property type="term" value="F:calcium ion binding"/>
    <property type="evidence" value="ECO:0007669"/>
    <property type="project" value="TreeGrafter"/>
</dbReference>
<dbReference type="PANTHER" id="PTHR10907">
    <property type="entry name" value="REGUCALCIN"/>
    <property type="match status" value="1"/>
</dbReference>
<gene>
    <name evidence="5" type="ORF">AFR_10715</name>
</gene>
<dbReference type="KEGG" id="afs:AFR_10715"/>
<dbReference type="Pfam" id="PF08450">
    <property type="entry name" value="SGL"/>
    <property type="match status" value="1"/>
</dbReference>
<dbReference type="OrthoDB" id="2633250at2"/>
<dbReference type="eggNOG" id="COG3386">
    <property type="taxonomic scope" value="Bacteria"/>
</dbReference>
<dbReference type="InterPro" id="IPR011042">
    <property type="entry name" value="6-blade_b-propeller_TolB-like"/>
</dbReference>
<evidence type="ECO:0000256" key="3">
    <source>
        <dbReference type="PIRSR" id="PIRSR605511-2"/>
    </source>
</evidence>
<keyword evidence="6" id="KW-1185">Reference proteome</keyword>